<keyword evidence="2" id="KW-1185">Reference proteome</keyword>
<gene>
    <name evidence="1" type="ORF">GCM10007940_23900</name>
</gene>
<protein>
    <submittedName>
        <fullName evidence="1">Uncharacterized protein</fullName>
    </submittedName>
</protein>
<accession>A0AA37WGA1</accession>
<name>A0AA37WGA1_9BACT</name>
<sequence>MFIWSCEKAAKLENDEYLVFGKFNGFCASNCTTLFKIEGGKLYADDMDRYLPGDDLVFESDPLPTDKYEEALKLYQDIPDKLKETTEMSFGCPGCVDQDIILLRYFDGADKKEWQVDSDIESNPEYLQDYAAEVLEVIEKLNN</sequence>
<dbReference type="EMBL" id="BSOH01000014">
    <property type="protein sequence ID" value="GLR17775.1"/>
    <property type="molecule type" value="Genomic_DNA"/>
</dbReference>
<evidence type="ECO:0000313" key="1">
    <source>
        <dbReference type="EMBL" id="GLR17775.1"/>
    </source>
</evidence>
<organism evidence="1 2">
    <name type="scientific">Portibacter lacus</name>
    <dbReference type="NCBI Taxonomy" id="1099794"/>
    <lineage>
        <taxon>Bacteria</taxon>
        <taxon>Pseudomonadati</taxon>
        <taxon>Bacteroidota</taxon>
        <taxon>Saprospiria</taxon>
        <taxon>Saprospirales</taxon>
        <taxon>Haliscomenobacteraceae</taxon>
        <taxon>Portibacter</taxon>
    </lineage>
</organism>
<proteinExistence type="predicted"/>
<dbReference type="Proteomes" id="UP001156666">
    <property type="component" value="Unassembled WGS sequence"/>
</dbReference>
<reference evidence="1" key="2">
    <citation type="submission" date="2023-01" db="EMBL/GenBank/DDBJ databases">
        <title>Draft genome sequence of Portibacter lacus strain NBRC 108769.</title>
        <authorList>
            <person name="Sun Q."/>
            <person name="Mori K."/>
        </authorList>
    </citation>
    <scope>NUCLEOTIDE SEQUENCE</scope>
    <source>
        <strain evidence="1">NBRC 108769</strain>
    </source>
</reference>
<comment type="caution">
    <text evidence="1">The sequence shown here is derived from an EMBL/GenBank/DDBJ whole genome shotgun (WGS) entry which is preliminary data.</text>
</comment>
<reference evidence="1" key="1">
    <citation type="journal article" date="2014" name="Int. J. Syst. Evol. Microbiol.">
        <title>Complete genome sequence of Corynebacterium casei LMG S-19264T (=DSM 44701T), isolated from a smear-ripened cheese.</title>
        <authorList>
            <consortium name="US DOE Joint Genome Institute (JGI-PGF)"/>
            <person name="Walter F."/>
            <person name="Albersmeier A."/>
            <person name="Kalinowski J."/>
            <person name="Ruckert C."/>
        </authorList>
    </citation>
    <scope>NUCLEOTIDE SEQUENCE</scope>
    <source>
        <strain evidence="1">NBRC 108769</strain>
    </source>
</reference>
<dbReference type="AlphaFoldDB" id="A0AA37WGA1"/>
<evidence type="ECO:0000313" key="2">
    <source>
        <dbReference type="Proteomes" id="UP001156666"/>
    </source>
</evidence>